<feature type="compositionally biased region" description="Low complexity" evidence="1">
    <location>
        <begin position="476"/>
        <end position="493"/>
    </location>
</feature>
<organism evidence="2 3">
    <name type="scientific">Mycena belliarum</name>
    <dbReference type="NCBI Taxonomy" id="1033014"/>
    <lineage>
        <taxon>Eukaryota</taxon>
        <taxon>Fungi</taxon>
        <taxon>Dikarya</taxon>
        <taxon>Basidiomycota</taxon>
        <taxon>Agaricomycotina</taxon>
        <taxon>Agaricomycetes</taxon>
        <taxon>Agaricomycetidae</taxon>
        <taxon>Agaricales</taxon>
        <taxon>Marasmiineae</taxon>
        <taxon>Mycenaceae</taxon>
        <taxon>Mycena</taxon>
    </lineage>
</organism>
<keyword evidence="3" id="KW-1185">Reference proteome</keyword>
<reference evidence="2" key="1">
    <citation type="submission" date="2023-03" db="EMBL/GenBank/DDBJ databases">
        <title>Massive genome expansion in bonnet fungi (Mycena s.s.) driven by repeated elements and novel gene families across ecological guilds.</title>
        <authorList>
            <consortium name="Lawrence Berkeley National Laboratory"/>
            <person name="Harder C.B."/>
            <person name="Miyauchi S."/>
            <person name="Viragh M."/>
            <person name="Kuo A."/>
            <person name="Thoen E."/>
            <person name="Andreopoulos B."/>
            <person name="Lu D."/>
            <person name="Skrede I."/>
            <person name="Drula E."/>
            <person name="Henrissat B."/>
            <person name="Morin E."/>
            <person name="Kohler A."/>
            <person name="Barry K."/>
            <person name="LaButti K."/>
            <person name="Morin E."/>
            <person name="Salamov A."/>
            <person name="Lipzen A."/>
            <person name="Mereny Z."/>
            <person name="Hegedus B."/>
            <person name="Baldrian P."/>
            <person name="Stursova M."/>
            <person name="Weitz H."/>
            <person name="Taylor A."/>
            <person name="Grigoriev I.V."/>
            <person name="Nagy L.G."/>
            <person name="Martin F."/>
            <person name="Kauserud H."/>
        </authorList>
    </citation>
    <scope>NUCLEOTIDE SEQUENCE</scope>
    <source>
        <strain evidence="2">CBHHK173m</strain>
    </source>
</reference>
<sequence>MAPTGPALIGRDPESQKKLGTDALQALWNNRRRPNGRRGPPVPPLVVAKGAIPRSEVASTAKKGKGSSGRSRTAPKNVSKYSSDIRCTECKRHPANCTCQGPQRKITDDRWYRVDPEAWWDFRAPPRRSLDQEQPTELDEAAEKEVRSAMEALTARLNEQRVATRAILYERAMRELAKERMERVLAELMEAVGAAAAEDDTQRILQNIQPGAENLPSLTVKHGKPFIDINSGGDSRKVETVVKRKRMGGLQIWPNPDMVDVSKLTAGHRPGYISAYERIIAKIRARDDAVSLALKRAEALDQGEMTQGFKIWLNPDMVDVAKLRAGRPAGYVPAYDRIVARIKAREARQALLKRQRAGRRHTESKGGVLGKPAVLRVDAENLESVEARDAKAAKTARFEARVRYFYALGGTRERVRTNRANRPSSMWDDFPGPQRRSPAATRVRGGRYLTKKPEIPQIEDAQAFIRARRAERRKAAAAAPSARPRSSPPHDASFVGELESLGRAVETRWGPETADDLDDDDGGERYARFYQLCLDTCKEPERSRWIADLRAKDRALERDQQRVRDGAVDPPPLAGVYDPEWNAGRMARRRRWVRAARRQSVMAKEADAGTFTDYVGGSEDYIDVV</sequence>
<feature type="region of interest" description="Disordered" evidence="1">
    <location>
        <begin position="422"/>
        <end position="442"/>
    </location>
</feature>
<evidence type="ECO:0000313" key="3">
    <source>
        <dbReference type="Proteomes" id="UP001222325"/>
    </source>
</evidence>
<name>A0AAD6TPL4_9AGAR</name>
<feature type="compositionally biased region" description="Basic and acidic residues" evidence="1">
    <location>
        <begin position="11"/>
        <end position="20"/>
    </location>
</feature>
<evidence type="ECO:0000313" key="2">
    <source>
        <dbReference type="EMBL" id="KAJ7073326.1"/>
    </source>
</evidence>
<evidence type="ECO:0000256" key="1">
    <source>
        <dbReference type="SAM" id="MobiDB-lite"/>
    </source>
</evidence>
<feature type="compositionally biased region" description="Polar residues" evidence="1">
    <location>
        <begin position="68"/>
        <end position="82"/>
    </location>
</feature>
<proteinExistence type="predicted"/>
<dbReference type="Proteomes" id="UP001222325">
    <property type="component" value="Unassembled WGS sequence"/>
</dbReference>
<feature type="region of interest" description="Disordered" evidence="1">
    <location>
        <begin position="1"/>
        <end position="83"/>
    </location>
</feature>
<accession>A0AAD6TPL4</accession>
<gene>
    <name evidence="2" type="ORF">B0H15DRAFT_806839</name>
</gene>
<protein>
    <submittedName>
        <fullName evidence="2">Uncharacterized protein</fullName>
    </submittedName>
</protein>
<feature type="region of interest" description="Disordered" evidence="1">
    <location>
        <begin position="470"/>
        <end position="493"/>
    </location>
</feature>
<dbReference type="EMBL" id="JARJCN010000117">
    <property type="protein sequence ID" value="KAJ7073326.1"/>
    <property type="molecule type" value="Genomic_DNA"/>
</dbReference>
<comment type="caution">
    <text evidence="2">The sequence shown here is derived from an EMBL/GenBank/DDBJ whole genome shotgun (WGS) entry which is preliminary data.</text>
</comment>
<dbReference type="AlphaFoldDB" id="A0AAD6TPL4"/>